<comment type="caution">
    <text evidence="4">The sequence shown here is derived from an EMBL/GenBank/DDBJ whole genome shotgun (WGS) entry which is preliminary data.</text>
</comment>
<dbReference type="Pfam" id="PF13561">
    <property type="entry name" value="adh_short_C2"/>
    <property type="match status" value="1"/>
</dbReference>
<dbReference type="PANTHER" id="PTHR42760:SF133">
    <property type="entry name" value="3-OXOACYL-[ACYL-CARRIER-PROTEIN] REDUCTASE"/>
    <property type="match status" value="1"/>
</dbReference>
<dbReference type="PRINTS" id="PR00080">
    <property type="entry name" value="SDRFAMILY"/>
</dbReference>
<dbReference type="SMART" id="SM00822">
    <property type="entry name" value="PKS_KR"/>
    <property type="match status" value="1"/>
</dbReference>
<feature type="domain" description="Ketoreductase" evidence="3">
    <location>
        <begin position="8"/>
        <end position="185"/>
    </location>
</feature>
<dbReference type="InterPro" id="IPR020904">
    <property type="entry name" value="Sc_DH/Rdtase_CS"/>
</dbReference>
<gene>
    <name evidence="4" type="ORF">BGC07_05925</name>
</gene>
<name>A0ABX3A111_9GAMM</name>
<dbReference type="Gene3D" id="3.40.50.720">
    <property type="entry name" value="NAD(P)-binding Rossmann-like Domain"/>
    <property type="match status" value="1"/>
</dbReference>
<dbReference type="InterPro" id="IPR057326">
    <property type="entry name" value="KR_dom"/>
</dbReference>
<dbReference type="InterPro" id="IPR002347">
    <property type="entry name" value="SDR_fam"/>
</dbReference>
<sequence>MANRLKNKVVILTGASRGIGKGIAKVFADEGATLYLVARHQEALLQCAKELAGHPMTYPCDISNEEEVKALINHVVEQEGKIDVLCHNAGVYPDVLIEKMTVQDWDHVHHVNLRGTFLITKECLKHMKAAGYGKVVITSSITGVRVGNPGLAHYSSTKAGINGFVKTAAIEYAQYGITINTVEPGNILTEGLEELGTDYIKAQERTIPTGKLGTPEDIGYASLYFACDESSYVTGQSIVVDGGQILPEALLD</sequence>
<dbReference type="Proteomes" id="UP000094329">
    <property type="component" value="Unassembled WGS sequence"/>
</dbReference>
<protein>
    <submittedName>
        <fullName evidence="4">3-oxoacyl-ACP reductase</fullName>
    </submittedName>
</protein>
<comment type="similarity">
    <text evidence="1">Belongs to the short-chain dehydrogenases/reductases (SDR) family.</text>
</comment>
<proteinExistence type="inferred from homology"/>
<dbReference type="InterPro" id="IPR036291">
    <property type="entry name" value="NAD(P)-bd_dom_sf"/>
</dbReference>
<evidence type="ECO:0000313" key="4">
    <source>
        <dbReference type="EMBL" id="ODN42551.1"/>
    </source>
</evidence>
<reference evidence="4 5" key="1">
    <citation type="submission" date="2016-08" db="EMBL/GenBank/DDBJ databases">
        <title>Draft genome sequence of Candidatus Piscirickettsia litoralis, from seawater.</title>
        <authorList>
            <person name="Wan X."/>
            <person name="Lee A.J."/>
            <person name="Hou S."/>
            <person name="Donachie S.P."/>
        </authorList>
    </citation>
    <scope>NUCLEOTIDE SEQUENCE [LARGE SCALE GENOMIC DNA]</scope>
    <source>
        <strain evidence="4 5">Y2</strain>
    </source>
</reference>
<keyword evidence="2" id="KW-0560">Oxidoreductase</keyword>
<accession>A0ABX3A111</accession>
<dbReference type="PROSITE" id="PS00061">
    <property type="entry name" value="ADH_SHORT"/>
    <property type="match status" value="1"/>
</dbReference>
<dbReference type="RefSeq" id="WP_069312348.1">
    <property type="nucleotide sequence ID" value="NZ_MDTU01000001.1"/>
</dbReference>
<dbReference type="CDD" id="cd05233">
    <property type="entry name" value="SDR_c"/>
    <property type="match status" value="1"/>
</dbReference>
<dbReference type="SUPFAM" id="SSF51735">
    <property type="entry name" value="NAD(P)-binding Rossmann-fold domains"/>
    <property type="match status" value="1"/>
</dbReference>
<evidence type="ECO:0000259" key="3">
    <source>
        <dbReference type="SMART" id="SM00822"/>
    </source>
</evidence>
<evidence type="ECO:0000256" key="1">
    <source>
        <dbReference type="ARBA" id="ARBA00006484"/>
    </source>
</evidence>
<keyword evidence="5" id="KW-1185">Reference proteome</keyword>
<organism evidence="4 5">
    <name type="scientific">Piscirickettsia litoralis</name>
    <dbReference type="NCBI Taxonomy" id="1891921"/>
    <lineage>
        <taxon>Bacteria</taxon>
        <taxon>Pseudomonadati</taxon>
        <taxon>Pseudomonadota</taxon>
        <taxon>Gammaproteobacteria</taxon>
        <taxon>Thiotrichales</taxon>
        <taxon>Piscirickettsiaceae</taxon>
        <taxon>Piscirickettsia</taxon>
    </lineage>
</organism>
<evidence type="ECO:0000313" key="5">
    <source>
        <dbReference type="Proteomes" id="UP000094329"/>
    </source>
</evidence>
<dbReference type="PRINTS" id="PR00081">
    <property type="entry name" value="GDHRDH"/>
</dbReference>
<dbReference type="PANTHER" id="PTHR42760">
    <property type="entry name" value="SHORT-CHAIN DEHYDROGENASES/REDUCTASES FAMILY MEMBER"/>
    <property type="match status" value="1"/>
</dbReference>
<evidence type="ECO:0000256" key="2">
    <source>
        <dbReference type="ARBA" id="ARBA00023002"/>
    </source>
</evidence>
<dbReference type="EMBL" id="MDTU01000001">
    <property type="protein sequence ID" value="ODN42551.1"/>
    <property type="molecule type" value="Genomic_DNA"/>
</dbReference>